<dbReference type="AlphaFoldDB" id="A0A6B9G9B4"/>
<dbReference type="EMBL" id="CP024769">
    <property type="protein sequence ID" value="QGY31940.1"/>
    <property type="molecule type" value="Genomic_DNA"/>
</dbReference>
<feature type="region of interest" description="Disordered" evidence="1">
    <location>
        <begin position="1"/>
        <end position="55"/>
    </location>
</feature>
<dbReference type="InterPro" id="IPR019626">
    <property type="entry name" value="Stress-induced_KGG_rpt"/>
</dbReference>
<gene>
    <name evidence="2" type="ORF">CUN67_23460</name>
</gene>
<name>A0A6B9G9B4_PANCY</name>
<proteinExistence type="predicted"/>
<protein>
    <submittedName>
        <fullName evidence="2">Stress-induced protein</fullName>
    </submittedName>
</protein>
<dbReference type="RefSeq" id="WP_208717831.1">
    <property type="nucleotide sequence ID" value="NZ_CP024769.1"/>
</dbReference>
<feature type="compositionally biased region" description="Basic and acidic residues" evidence="1">
    <location>
        <begin position="34"/>
        <end position="45"/>
    </location>
</feature>
<organism evidence="2 3">
    <name type="scientific">Pantoea cypripedii</name>
    <name type="common">Pectobacterium cypripedii</name>
    <name type="synonym">Erwinia cypripedii</name>
    <dbReference type="NCBI Taxonomy" id="55209"/>
    <lineage>
        <taxon>Bacteria</taxon>
        <taxon>Pseudomonadati</taxon>
        <taxon>Pseudomonadota</taxon>
        <taxon>Gammaproteobacteria</taxon>
        <taxon>Enterobacterales</taxon>
        <taxon>Erwiniaceae</taxon>
        <taxon>Pantoea</taxon>
    </lineage>
</organism>
<evidence type="ECO:0000313" key="2">
    <source>
        <dbReference type="EMBL" id="QGY31940.1"/>
    </source>
</evidence>
<keyword evidence="2" id="KW-0614">Plasmid</keyword>
<accession>A0A6B9G9B4</accession>
<feature type="compositionally biased region" description="Basic and acidic residues" evidence="1">
    <location>
        <begin position="1"/>
        <end position="23"/>
    </location>
</feature>
<geneLocation type="plasmid" evidence="3">
    <name>pne1a</name>
</geneLocation>
<dbReference type="Pfam" id="PF10685">
    <property type="entry name" value="KGG"/>
    <property type="match status" value="1"/>
</dbReference>
<reference evidence="2 3" key="1">
    <citation type="submission" date="2017-11" db="EMBL/GenBank/DDBJ databases">
        <title>Genome sequence of Pantoea cypripedii NE1.</title>
        <authorList>
            <person name="Nascimento F.X."/>
        </authorList>
    </citation>
    <scope>NUCLEOTIDE SEQUENCE [LARGE SCALE GENOMIC DNA]</scope>
    <source>
        <strain evidence="2 3">NE1</strain>
        <plasmid evidence="3">pne1a</plasmid>
    </source>
</reference>
<sequence>MTEHRGGSGNFSDDKQKSSESGKKGGQHSGGNFKNDRDKSSDAGKKGGQHNQRGT</sequence>
<evidence type="ECO:0000256" key="1">
    <source>
        <dbReference type="SAM" id="MobiDB-lite"/>
    </source>
</evidence>
<dbReference type="Proteomes" id="UP000502005">
    <property type="component" value="Plasmid pNE1A"/>
</dbReference>
<evidence type="ECO:0000313" key="3">
    <source>
        <dbReference type="Proteomes" id="UP000502005"/>
    </source>
</evidence>